<protein>
    <recommendedName>
        <fullName evidence="5">Lipoprotein</fullName>
    </recommendedName>
</protein>
<feature type="signal peptide" evidence="2">
    <location>
        <begin position="1"/>
        <end position="23"/>
    </location>
</feature>
<name>A0ABR9PKH1_9BACT</name>
<organism evidence="3 4">
    <name type="scientific">Corallococcus soli</name>
    <dbReference type="NCBI Taxonomy" id="2710757"/>
    <lineage>
        <taxon>Bacteria</taxon>
        <taxon>Pseudomonadati</taxon>
        <taxon>Myxococcota</taxon>
        <taxon>Myxococcia</taxon>
        <taxon>Myxococcales</taxon>
        <taxon>Cystobacterineae</taxon>
        <taxon>Myxococcaceae</taxon>
        <taxon>Corallococcus</taxon>
    </lineage>
</organism>
<feature type="chain" id="PRO_5045990596" description="Lipoprotein" evidence="2">
    <location>
        <begin position="24"/>
        <end position="443"/>
    </location>
</feature>
<reference evidence="3 4" key="1">
    <citation type="submission" date="2020-02" db="EMBL/GenBank/DDBJ databases">
        <authorList>
            <person name="Babadi Z.K."/>
            <person name="Risdian C."/>
            <person name="Ebrahimipour G.H."/>
            <person name="Wink J."/>
        </authorList>
    </citation>
    <scope>NUCLEOTIDE SEQUENCE [LARGE SCALE GENOMIC DNA]</scope>
    <source>
        <strain evidence="3 4">ZKHCc1 1396</strain>
    </source>
</reference>
<dbReference type="Proteomes" id="UP001516472">
    <property type="component" value="Unassembled WGS sequence"/>
</dbReference>
<accession>A0ABR9PKH1</accession>
<gene>
    <name evidence="3" type="ORF">G4177_09630</name>
</gene>
<comment type="caution">
    <text evidence="3">The sequence shown here is derived from an EMBL/GenBank/DDBJ whole genome shotgun (WGS) entry which is preliminary data.</text>
</comment>
<keyword evidence="4" id="KW-1185">Reference proteome</keyword>
<evidence type="ECO:0008006" key="5">
    <source>
        <dbReference type="Google" id="ProtNLM"/>
    </source>
</evidence>
<keyword evidence="2" id="KW-0732">Signal</keyword>
<sequence length="443" mass="47082">MPSFQAPPRALLCLLLVFMSACGDDPEPGAPSDAGVSRPDAGVDAGRPPPEVVAVPRAQVMLGGREYRAYQRPGDTFRIVCEEPCPLEETYLFARYAGFRAVKDDLVSVAGVDVSPRMVPVDIHLAGDSLCGPKGTVSGSAFMNQTGLEPGPGSNVCLWELEASRAPPPEVPRPLTVENAVALEHQVLVAHEYAHVVLFLRHELSHEWLVRAISYRVGGQAGSLCDDINQQFAPTAWELCQRSGLDYAQLAEGLRKTDTLWSTGGGTVALHAGVPLATSVYQYRRILDALAGGDTLAACVAGGELRANQCGDSARFTPAGGTVNMYAGQVRWELPAGALVAEVQVEPASWRSGMVVPSPWNAFMSAHNYAFEPASGAFKQPVRLTVAYDPKFIPEGGAEASLTLYWKPDDGPAQAVVGAQVDTGANTVSASVSKLGRYIVSPR</sequence>
<feature type="region of interest" description="Disordered" evidence="1">
    <location>
        <begin position="27"/>
        <end position="50"/>
    </location>
</feature>
<evidence type="ECO:0000256" key="1">
    <source>
        <dbReference type="SAM" id="MobiDB-lite"/>
    </source>
</evidence>
<proteinExistence type="predicted"/>
<evidence type="ECO:0000313" key="3">
    <source>
        <dbReference type="EMBL" id="MBE4748423.1"/>
    </source>
</evidence>
<dbReference type="EMBL" id="JAAIYO010000002">
    <property type="protein sequence ID" value="MBE4748423.1"/>
    <property type="molecule type" value="Genomic_DNA"/>
</dbReference>
<dbReference type="RefSeq" id="WP_193347827.1">
    <property type="nucleotide sequence ID" value="NZ_CBCSIP010000256.1"/>
</dbReference>
<evidence type="ECO:0000256" key="2">
    <source>
        <dbReference type="SAM" id="SignalP"/>
    </source>
</evidence>
<evidence type="ECO:0000313" key="4">
    <source>
        <dbReference type="Proteomes" id="UP001516472"/>
    </source>
</evidence>